<dbReference type="AlphaFoldDB" id="A0A7F5RCM0"/>
<dbReference type="PANTHER" id="PTHR43876:SF7">
    <property type="entry name" value="UBIQUINONE BIOSYNTHESIS MONOOXYGENASE COQ6, MITOCHONDRIAL"/>
    <property type="match status" value="1"/>
</dbReference>
<evidence type="ECO:0000256" key="10">
    <source>
        <dbReference type="ARBA" id="ARBA00023128"/>
    </source>
</evidence>
<dbReference type="NCBIfam" id="TIGR01988">
    <property type="entry name" value="Ubi-OHases"/>
    <property type="match status" value="1"/>
</dbReference>
<dbReference type="InParanoid" id="A0A7F5RCM0"/>
<evidence type="ECO:0000256" key="9">
    <source>
        <dbReference type="ARBA" id="ARBA00023033"/>
    </source>
</evidence>
<dbReference type="FunFam" id="3.50.50.60:FF:000021">
    <property type="entry name" value="Ubiquinone biosynthesis monooxygenase COQ6"/>
    <property type="match status" value="1"/>
</dbReference>
<dbReference type="GO" id="GO:0106364">
    <property type="term" value="F:4-hydroxy-3-all-trans-polyprenylbenzoate oxygenase activity"/>
    <property type="evidence" value="ECO:0007669"/>
    <property type="project" value="UniProtKB-EC"/>
</dbReference>
<name>A0A7F5RCM0_AGRPL</name>
<evidence type="ECO:0000256" key="12">
    <source>
        <dbReference type="HAMAP-Rule" id="MF_03193"/>
    </source>
</evidence>
<protein>
    <recommendedName>
        <fullName evidence="12">Ubiquinone biosynthesis monooxygenase COQ6, mitochondrial</fullName>
        <ecNumber evidence="12">1.14.15.45</ecNumber>
    </recommendedName>
    <alternativeName>
        <fullName evidence="12">2-methoxy-6-polyprenolphenol 4-hydroxylase</fullName>
        <ecNumber evidence="12">1.14.15.46</ecNumber>
    </alternativeName>
</protein>
<dbReference type="InterPro" id="IPR010971">
    <property type="entry name" value="UbiH/COQ6"/>
</dbReference>
<dbReference type="GeneID" id="108735116"/>
<evidence type="ECO:0000256" key="4">
    <source>
        <dbReference type="ARBA" id="ARBA00022688"/>
    </source>
</evidence>
<comment type="catalytic activity">
    <reaction evidence="12">
        <text>a 4-hydroxy-3-(all-trans-polyprenyl)benzoate + 2 reduced [2Fe-2S]-[ferredoxin] + O2 + 2 H(+) = a 3,4-dihydroxy-5-(all-trans-polyprenyl)benzoate + 2 oxidized [2Fe-2S]-[ferredoxin] + H2O</text>
        <dbReference type="Rhea" id="RHEA:81195"/>
        <dbReference type="Rhea" id="RHEA-COMP:9514"/>
        <dbReference type="Rhea" id="RHEA-COMP:10000"/>
        <dbReference type="Rhea" id="RHEA-COMP:10001"/>
        <dbReference type="Rhea" id="RHEA-COMP:10930"/>
        <dbReference type="ChEBI" id="CHEBI:15377"/>
        <dbReference type="ChEBI" id="CHEBI:15378"/>
        <dbReference type="ChEBI" id="CHEBI:15379"/>
        <dbReference type="ChEBI" id="CHEBI:33737"/>
        <dbReference type="ChEBI" id="CHEBI:33738"/>
        <dbReference type="ChEBI" id="CHEBI:64694"/>
        <dbReference type="ChEBI" id="CHEBI:78396"/>
        <dbReference type="EC" id="1.14.15.45"/>
    </reaction>
</comment>
<comment type="catalytic activity">
    <reaction evidence="12">
        <text>a 2-methoxy-6-(all-trans-polyprenyl)phenol + 2 reduced [2Fe-2S]-[ferredoxin] + O2 + 2 H(+) = a 2-methoxy-6-(all-trans-polyprenyl)benzene-1,4-diol + 2 oxidized [2Fe-2S]-[ferredoxin] + H2O</text>
        <dbReference type="Rhea" id="RHEA:81183"/>
        <dbReference type="Rhea" id="RHEA-COMP:9551"/>
        <dbReference type="Rhea" id="RHEA-COMP:10000"/>
        <dbReference type="Rhea" id="RHEA-COMP:10001"/>
        <dbReference type="Rhea" id="RHEA-COMP:10858"/>
        <dbReference type="ChEBI" id="CHEBI:15377"/>
        <dbReference type="ChEBI" id="CHEBI:15378"/>
        <dbReference type="ChEBI" id="CHEBI:15379"/>
        <dbReference type="ChEBI" id="CHEBI:33737"/>
        <dbReference type="ChEBI" id="CHEBI:33738"/>
        <dbReference type="ChEBI" id="CHEBI:62731"/>
        <dbReference type="ChEBI" id="CHEBI:84166"/>
        <dbReference type="EC" id="1.14.15.46"/>
    </reaction>
</comment>
<evidence type="ECO:0000256" key="11">
    <source>
        <dbReference type="ARBA" id="ARBA00023136"/>
    </source>
</evidence>
<evidence type="ECO:0000256" key="8">
    <source>
        <dbReference type="ARBA" id="ARBA00023002"/>
    </source>
</evidence>
<keyword evidence="14" id="KW-1185">Reference proteome</keyword>
<dbReference type="Pfam" id="PF01494">
    <property type="entry name" value="FAD_binding_3"/>
    <property type="match status" value="2"/>
</dbReference>
<reference evidence="15" key="1">
    <citation type="submission" date="2025-08" db="UniProtKB">
        <authorList>
            <consortium name="RefSeq"/>
        </authorList>
    </citation>
    <scope>IDENTIFICATION</scope>
    <source>
        <tissue evidence="15">Entire body</tissue>
    </source>
</reference>
<comment type="subcellular location">
    <subcellularLocation>
        <location evidence="12">Mitochondrion inner membrane</location>
        <topology evidence="12">Peripheral membrane protein</topology>
        <orientation evidence="12">Matrix side</orientation>
    </subcellularLocation>
</comment>
<comment type="subunit">
    <text evidence="12">Component of a multi-subunit COQ enzyme complex.</text>
</comment>
<gene>
    <name evidence="15" type="primary">LOC108735116</name>
    <name evidence="12" type="synonym">coq6</name>
</gene>
<dbReference type="CTD" id="51004"/>
<dbReference type="OrthoDB" id="683240at2759"/>
<dbReference type="FunCoup" id="A0A7F5RCM0">
    <property type="interactions" value="1206"/>
</dbReference>
<dbReference type="UniPathway" id="UPA00232"/>
<keyword evidence="10 12" id="KW-0496">Mitochondrion</keyword>
<dbReference type="InterPro" id="IPR000689">
    <property type="entry name" value="UbQ_mOase_COQ6"/>
</dbReference>
<organism evidence="14 15">
    <name type="scientific">Agrilus planipennis</name>
    <name type="common">Emerald ash borer</name>
    <name type="synonym">Agrilus marcopoli</name>
    <dbReference type="NCBI Taxonomy" id="224129"/>
    <lineage>
        <taxon>Eukaryota</taxon>
        <taxon>Metazoa</taxon>
        <taxon>Ecdysozoa</taxon>
        <taxon>Arthropoda</taxon>
        <taxon>Hexapoda</taxon>
        <taxon>Insecta</taxon>
        <taxon>Pterygota</taxon>
        <taxon>Neoptera</taxon>
        <taxon>Endopterygota</taxon>
        <taxon>Coleoptera</taxon>
        <taxon>Polyphaga</taxon>
        <taxon>Elateriformia</taxon>
        <taxon>Buprestoidea</taxon>
        <taxon>Buprestidae</taxon>
        <taxon>Agrilinae</taxon>
        <taxon>Agrilus</taxon>
    </lineage>
</organism>
<evidence type="ECO:0000259" key="13">
    <source>
        <dbReference type="Pfam" id="PF01494"/>
    </source>
</evidence>
<dbReference type="GO" id="GO:0120538">
    <property type="term" value="F:2-methoxy-6-polyprenolphenol 4-hydroxylase activity"/>
    <property type="evidence" value="ECO:0007669"/>
    <property type="project" value="UniProtKB-EC"/>
</dbReference>
<dbReference type="PRINTS" id="PR00420">
    <property type="entry name" value="RNGMNOXGNASE"/>
</dbReference>
<accession>A0A7F5RCM0</accession>
<dbReference type="Gene3D" id="3.50.50.60">
    <property type="entry name" value="FAD/NAD(P)-binding domain"/>
    <property type="match status" value="2"/>
</dbReference>
<dbReference type="InterPro" id="IPR051205">
    <property type="entry name" value="UbiH/COQ6_monooxygenase"/>
</dbReference>
<evidence type="ECO:0000256" key="6">
    <source>
        <dbReference type="ARBA" id="ARBA00022827"/>
    </source>
</evidence>
<evidence type="ECO:0000313" key="14">
    <source>
        <dbReference type="Proteomes" id="UP000192223"/>
    </source>
</evidence>
<evidence type="ECO:0000256" key="2">
    <source>
        <dbReference type="ARBA" id="ARBA00005349"/>
    </source>
</evidence>
<keyword evidence="6 12" id="KW-0274">FAD</keyword>
<dbReference type="InterPro" id="IPR018168">
    <property type="entry name" value="Ubi_Hdrlase_CS"/>
</dbReference>
<dbReference type="FunFam" id="3.50.50.60:FF:000086">
    <property type="entry name" value="Ubiquinone biosynthesis monooxygenase COQ6, mitochondrial"/>
    <property type="match status" value="1"/>
</dbReference>
<dbReference type="InterPro" id="IPR036188">
    <property type="entry name" value="FAD/NAD-bd_sf"/>
</dbReference>
<dbReference type="GO" id="GO:0071949">
    <property type="term" value="F:FAD binding"/>
    <property type="evidence" value="ECO:0007669"/>
    <property type="project" value="InterPro"/>
</dbReference>
<dbReference type="SUPFAM" id="SSF51905">
    <property type="entry name" value="FAD/NAD(P)-binding domain"/>
    <property type="match status" value="1"/>
</dbReference>
<keyword evidence="3 12" id="KW-0285">Flavoprotein</keyword>
<feature type="domain" description="FAD-binding" evidence="13">
    <location>
        <begin position="305"/>
        <end position="371"/>
    </location>
</feature>
<feature type="domain" description="FAD-binding" evidence="13">
    <location>
        <begin position="134"/>
        <end position="246"/>
    </location>
</feature>
<keyword evidence="4 12" id="KW-0831">Ubiquinone biosynthesis</keyword>
<evidence type="ECO:0000256" key="5">
    <source>
        <dbReference type="ARBA" id="ARBA00022792"/>
    </source>
</evidence>
<dbReference type="HAMAP" id="MF_03193">
    <property type="entry name" value="COQ6_monooxygenase"/>
    <property type="match status" value="1"/>
</dbReference>
<dbReference type="InterPro" id="IPR002938">
    <property type="entry name" value="FAD-bd"/>
</dbReference>
<comment type="cofactor">
    <cofactor evidence="1 12">
        <name>FAD</name>
        <dbReference type="ChEBI" id="CHEBI:57692"/>
    </cofactor>
</comment>
<keyword evidence="8 12" id="KW-0560">Oxidoreductase</keyword>
<dbReference type="GO" id="GO:0016712">
    <property type="term" value="F:oxidoreductase activity, acting on paired donors, with incorporation or reduction of molecular oxygen, reduced flavin or flavoprotein as one donor, and incorporation of one atom of oxygen"/>
    <property type="evidence" value="ECO:0007669"/>
    <property type="project" value="UniProtKB-UniRule"/>
</dbReference>
<dbReference type="KEGG" id="apln:108735116"/>
<dbReference type="Proteomes" id="UP000192223">
    <property type="component" value="Unplaced"/>
</dbReference>
<proteinExistence type="inferred from homology"/>
<dbReference type="FunFam" id="3.30.9.10:FF:000111">
    <property type="entry name" value="Ubiquinone biosynthesis monooxygenase COQ6, mitochondrial"/>
    <property type="match status" value="1"/>
</dbReference>
<evidence type="ECO:0000256" key="3">
    <source>
        <dbReference type="ARBA" id="ARBA00022630"/>
    </source>
</evidence>
<comment type="function">
    <text evidence="12">FAD-dependent monooxygenase required for two non-consecutive steps during ubiquinone biosynthesis. Required for the C5-ring hydroxylation during ubiquinone biosynthesis by catalyzing the hydroxylation of 4-hydroxy-3-(all-trans-polyprenyl)benzoic acid to 3,4-dihydroxy-5-(all-trans-polyprenyl)benzoic acid. Also acts downstream of coq4, for the C1-hydroxylation during ubiquinone biosynthesis by catalyzing the hydroxylation of 2-methoxy-6-(all-trans-polyprenyl)phenol to 2-methoxy-6-(all-trans-polyprenyl)benzene-1,4-diol. The electrons required for the hydroxylation reaction are funneled indirectly to coq6 from NADPH via a ferredoxin/ferredoxin reductase system.</text>
</comment>
<comment type="pathway">
    <text evidence="12">Cofactor biosynthesis; ubiquinone biosynthesis.</text>
</comment>
<evidence type="ECO:0000313" key="15">
    <source>
        <dbReference type="RefSeq" id="XP_025833722.1"/>
    </source>
</evidence>
<evidence type="ECO:0000256" key="1">
    <source>
        <dbReference type="ARBA" id="ARBA00001974"/>
    </source>
</evidence>
<dbReference type="EC" id="1.14.15.45" evidence="12"/>
<evidence type="ECO:0000256" key="7">
    <source>
        <dbReference type="ARBA" id="ARBA00022946"/>
    </source>
</evidence>
<comment type="similarity">
    <text evidence="2 12">Belongs to the UbiH/COQ6 family.</text>
</comment>
<keyword evidence="15" id="KW-0830">Ubiquinone</keyword>
<dbReference type="RefSeq" id="XP_025833722.1">
    <property type="nucleotide sequence ID" value="XM_025977937.1"/>
</dbReference>
<dbReference type="GO" id="GO:0031314">
    <property type="term" value="C:extrinsic component of mitochondrial inner membrane"/>
    <property type="evidence" value="ECO:0007669"/>
    <property type="project" value="UniProtKB-UniRule"/>
</dbReference>
<keyword evidence="11 12" id="KW-0472">Membrane</keyword>
<keyword evidence="9 12" id="KW-0503">Monooxygenase</keyword>
<keyword evidence="5 12" id="KW-0999">Mitochondrion inner membrane</keyword>
<dbReference type="PANTHER" id="PTHR43876">
    <property type="entry name" value="UBIQUINONE BIOSYNTHESIS MONOOXYGENASE COQ6, MITOCHONDRIAL"/>
    <property type="match status" value="1"/>
</dbReference>
<dbReference type="EC" id="1.14.15.46" evidence="12"/>
<keyword evidence="7" id="KW-0809">Transit peptide</keyword>
<dbReference type="PROSITE" id="PS01304">
    <property type="entry name" value="UBIH"/>
    <property type="match status" value="1"/>
</dbReference>
<sequence>MVGTTLACALGKNTKLANKTILLLEGSKQFQWEPKEQYSNRVVALNLNTKSLLSSIGAWNHIAAVRYGSVKSMQVWDAVSDAMIQFNQDDYLDNVAYIVENDLLLHSVNRELAHVQNVNVLYQAIVDSLKLPDVNSDTSKVLLENGKSFTCDLLLGCDGANSKVRKTMGVQYLSWNYNQMAVVATLKLAENVDDDHNTVAWQRFLPDGPIALLPLRKNLSSLVWTTTPNNAKTLLSLPEEQFVDEVNSAIWKEYPKRSIVSDVMKGFDRFLEILRLPSNAVRQLPPNVSGIEEGSRAAFPLGFGHATKYFKPGVALVGDAAHRVHPLAGQGVNLGFGDVSCLNEILGDAIYCGSVIEDVDNLRKYETERQRHNIPTMLAIDGIQKLYNTNLTPVVLLRSVGLQFTNALYPLKVTKKLYFINVYWYPSNRGI</sequence>